<dbReference type="Proteomes" id="UP000323506">
    <property type="component" value="Chromosome A09"/>
</dbReference>
<keyword evidence="5" id="KW-0472">Membrane</keyword>
<evidence type="ECO:0000256" key="4">
    <source>
        <dbReference type="ARBA" id="ARBA00022989"/>
    </source>
</evidence>
<proteinExistence type="predicted"/>
<dbReference type="PANTHER" id="PTHR45631">
    <property type="entry name" value="OS07G0107800 PROTEIN-RELATED"/>
    <property type="match status" value="1"/>
</dbReference>
<evidence type="ECO:0000313" key="7">
    <source>
        <dbReference type="EMBL" id="TYH02228.1"/>
    </source>
</evidence>
<evidence type="ECO:0000256" key="1">
    <source>
        <dbReference type="ARBA" id="ARBA00004167"/>
    </source>
</evidence>
<gene>
    <name evidence="7" type="ORF">ES288_A09G122700v1</name>
</gene>
<evidence type="ECO:0000256" key="2">
    <source>
        <dbReference type="ARBA" id="ARBA00022692"/>
    </source>
</evidence>
<evidence type="ECO:0000256" key="5">
    <source>
        <dbReference type="ARBA" id="ARBA00023136"/>
    </source>
</evidence>
<comment type="subcellular location">
    <subcellularLocation>
        <location evidence="1">Membrane</location>
        <topology evidence="1">Single-pass membrane protein</topology>
    </subcellularLocation>
</comment>
<dbReference type="GO" id="GO:0016020">
    <property type="term" value="C:membrane"/>
    <property type="evidence" value="ECO:0007669"/>
    <property type="project" value="UniProtKB-SubCell"/>
</dbReference>
<accession>A0A5D2F9X6</accession>
<organism evidence="7 8">
    <name type="scientific">Gossypium darwinii</name>
    <name type="common">Darwin's cotton</name>
    <name type="synonym">Gossypium barbadense var. darwinii</name>
    <dbReference type="NCBI Taxonomy" id="34276"/>
    <lineage>
        <taxon>Eukaryota</taxon>
        <taxon>Viridiplantae</taxon>
        <taxon>Streptophyta</taxon>
        <taxon>Embryophyta</taxon>
        <taxon>Tracheophyta</taxon>
        <taxon>Spermatophyta</taxon>
        <taxon>Magnoliopsida</taxon>
        <taxon>eudicotyledons</taxon>
        <taxon>Gunneridae</taxon>
        <taxon>Pentapetalae</taxon>
        <taxon>rosids</taxon>
        <taxon>malvids</taxon>
        <taxon>Malvales</taxon>
        <taxon>Malvaceae</taxon>
        <taxon>Malvoideae</taxon>
        <taxon>Gossypium</taxon>
    </lineage>
</organism>
<name>A0A5D2F9X6_GOSDA</name>
<evidence type="ECO:0000259" key="6">
    <source>
        <dbReference type="Pfam" id="PF12819"/>
    </source>
</evidence>
<reference evidence="7 8" key="1">
    <citation type="submission" date="2019-06" db="EMBL/GenBank/DDBJ databases">
        <title>WGS assembly of Gossypium darwinii.</title>
        <authorList>
            <person name="Chen Z.J."/>
            <person name="Sreedasyam A."/>
            <person name="Ando A."/>
            <person name="Song Q."/>
            <person name="De L."/>
            <person name="Hulse-Kemp A."/>
            <person name="Ding M."/>
            <person name="Ye W."/>
            <person name="Kirkbride R."/>
            <person name="Jenkins J."/>
            <person name="Plott C."/>
            <person name="Lovell J."/>
            <person name="Lin Y.-M."/>
            <person name="Vaughn R."/>
            <person name="Liu B."/>
            <person name="Li W."/>
            <person name="Simpson S."/>
            <person name="Scheffler B."/>
            <person name="Saski C."/>
            <person name="Grover C."/>
            <person name="Hu G."/>
            <person name="Conover J."/>
            <person name="Carlson J."/>
            <person name="Shu S."/>
            <person name="Boston L."/>
            <person name="Williams M."/>
            <person name="Peterson D."/>
            <person name="Mcgee K."/>
            <person name="Jones D."/>
            <person name="Wendel J."/>
            <person name="Stelly D."/>
            <person name="Grimwood J."/>
            <person name="Schmutz J."/>
        </authorList>
    </citation>
    <scope>NUCLEOTIDE SEQUENCE [LARGE SCALE GENOMIC DNA]</scope>
    <source>
        <strain evidence="7">1808015.09</strain>
    </source>
</reference>
<keyword evidence="2" id="KW-0812">Transmembrane</keyword>
<keyword evidence="4" id="KW-1133">Transmembrane helix</keyword>
<feature type="domain" description="Malectin-like" evidence="6">
    <location>
        <begin position="26"/>
        <end position="149"/>
    </location>
</feature>
<protein>
    <recommendedName>
        <fullName evidence="6">Malectin-like domain-containing protein</fullName>
    </recommendedName>
</protein>
<dbReference type="Pfam" id="PF12819">
    <property type="entry name" value="Malectin_like"/>
    <property type="match status" value="1"/>
</dbReference>
<dbReference type="AlphaFoldDB" id="A0A5D2F9X6"/>
<keyword evidence="3" id="KW-0732">Signal</keyword>
<dbReference type="PANTHER" id="PTHR45631:SF212">
    <property type="entry name" value="PROTEIN KINASE DOMAIN-CONTAINING PROTEIN"/>
    <property type="match status" value="1"/>
</dbReference>
<evidence type="ECO:0000313" key="8">
    <source>
        <dbReference type="Proteomes" id="UP000323506"/>
    </source>
</evidence>
<evidence type="ECO:0000256" key="3">
    <source>
        <dbReference type="ARBA" id="ARBA00022729"/>
    </source>
</evidence>
<keyword evidence="8" id="KW-1185">Reference proteome</keyword>
<dbReference type="InterPro" id="IPR024788">
    <property type="entry name" value="Malectin-like_Carb-bd_dom"/>
</dbReference>
<dbReference type="EMBL" id="CM017696">
    <property type="protein sequence ID" value="TYH02228.1"/>
    <property type="molecule type" value="Genomic_DNA"/>
</dbReference>
<sequence>MFCVELKESIVLKLMHLPHIGISMIYDRIWFSVPINTSSNIVIQGSGNLYKLPAEVLRTAVQPSNSLTGSFSFNSDYKYNVYFHFAEVEEFEDKVREISIALNGVKRGYLKPLSISFHKIEGEITFTIASAATMDSALPPILNALEFYQLKQFPLSATTHQLLMQSCPSSKRTA</sequence>